<reference evidence="9" key="1">
    <citation type="submission" date="2017-09" db="EMBL/GenBank/DDBJ databases">
        <title>Depth-based differentiation of microbial function through sediment-hosted aquifers and enrichment of novel symbionts in the deep terrestrial subsurface.</title>
        <authorList>
            <person name="Probst A.J."/>
            <person name="Ladd B."/>
            <person name="Jarett J.K."/>
            <person name="Geller-Mcgrath D.E."/>
            <person name="Sieber C.M.K."/>
            <person name="Emerson J.B."/>
            <person name="Anantharaman K."/>
            <person name="Thomas B.C."/>
            <person name="Malmstrom R."/>
            <person name="Stieglmeier M."/>
            <person name="Klingl A."/>
            <person name="Woyke T."/>
            <person name="Ryan C.M."/>
            <person name="Banfield J.F."/>
        </authorList>
    </citation>
    <scope>NUCLEOTIDE SEQUENCE [LARGE SCALE GENOMIC DNA]</scope>
</reference>
<dbReference type="InterPro" id="IPR057268">
    <property type="entry name" value="Ribosomal_L18"/>
</dbReference>
<organism evidence="8 9">
    <name type="scientific">Candidatus Niyogibacteria bacterium CG10_big_fil_rev_8_21_14_0_10_42_19</name>
    <dbReference type="NCBI Taxonomy" id="1974725"/>
    <lineage>
        <taxon>Bacteria</taxon>
        <taxon>Candidatus Niyogiibacteriota</taxon>
    </lineage>
</organism>
<dbReference type="GO" id="GO:0022625">
    <property type="term" value="C:cytosolic large ribosomal subunit"/>
    <property type="evidence" value="ECO:0007669"/>
    <property type="project" value="TreeGrafter"/>
</dbReference>
<gene>
    <name evidence="7" type="primary">rplR</name>
    <name evidence="8" type="ORF">COU46_02495</name>
</gene>
<protein>
    <recommendedName>
        <fullName evidence="6 7">Large ribosomal subunit protein uL18</fullName>
    </recommendedName>
</protein>
<evidence type="ECO:0000256" key="7">
    <source>
        <dbReference type="HAMAP-Rule" id="MF_01337"/>
    </source>
</evidence>
<keyword evidence="5 7" id="KW-0687">Ribonucleoprotein</keyword>
<sequence>MLSNQKTRELRIRRKNRVRAKVGGTASCPRFSIFRSNAHLYIQLVDDEAGKTILGISDKDLKLKSGRAGINDAKTLGKEIAKKAKEKGIERVVFDRSSYAYHGRVKAIADGAREEGLKF</sequence>
<comment type="caution">
    <text evidence="8">The sequence shown here is derived from an EMBL/GenBank/DDBJ whole genome shotgun (WGS) entry which is preliminary data.</text>
</comment>
<dbReference type="CDD" id="cd00432">
    <property type="entry name" value="Ribosomal_L18_L5e"/>
    <property type="match status" value="1"/>
</dbReference>
<proteinExistence type="inferred from homology"/>
<evidence type="ECO:0000256" key="6">
    <source>
        <dbReference type="ARBA" id="ARBA00035197"/>
    </source>
</evidence>
<evidence type="ECO:0000313" key="8">
    <source>
        <dbReference type="EMBL" id="PIR70258.1"/>
    </source>
</evidence>
<comment type="similarity">
    <text evidence="1 7">Belongs to the universal ribosomal protein uL18 family.</text>
</comment>
<dbReference type="FunFam" id="3.30.420.100:FF:000001">
    <property type="entry name" value="50S ribosomal protein L18"/>
    <property type="match status" value="1"/>
</dbReference>
<keyword evidence="4 7" id="KW-0689">Ribosomal protein</keyword>
<keyword evidence="2 7" id="KW-0699">rRNA-binding</keyword>
<dbReference type="InterPro" id="IPR005484">
    <property type="entry name" value="Ribosomal_uL18_bac/plant/anim"/>
</dbReference>
<dbReference type="PANTHER" id="PTHR12899:SF3">
    <property type="entry name" value="LARGE RIBOSOMAL SUBUNIT PROTEIN UL18M"/>
    <property type="match status" value="1"/>
</dbReference>
<dbReference type="AlphaFoldDB" id="A0A2H0TFB8"/>
<evidence type="ECO:0000256" key="5">
    <source>
        <dbReference type="ARBA" id="ARBA00023274"/>
    </source>
</evidence>
<dbReference type="GO" id="GO:0008097">
    <property type="term" value="F:5S rRNA binding"/>
    <property type="evidence" value="ECO:0007669"/>
    <property type="project" value="TreeGrafter"/>
</dbReference>
<evidence type="ECO:0000313" key="9">
    <source>
        <dbReference type="Proteomes" id="UP000229383"/>
    </source>
</evidence>
<dbReference type="InterPro" id="IPR004389">
    <property type="entry name" value="Ribosomal_uL18_bac-type"/>
</dbReference>
<comment type="subunit">
    <text evidence="7">Part of the 50S ribosomal subunit; part of the 5S rRNA/L5/L18/L25 subcomplex. Contacts the 5S and 23S rRNAs.</text>
</comment>
<accession>A0A2H0TFB8</accession>
<evidence type="ECO:0000256" key="1">
    <source>
        <dbReference type="ARBA" id="ARBA00007116"/>
    </source>
</evidence>
<evidence type="ECO:0000256" key="3">
    <source>
        <dbReference type="ARBA" id="ARBA00022884"/>
    </source>
</evidence>
<evidence type="ECO:0000256" key="4">
    <source>
        <dbReference type="ARBA" id="ARBA00022980"/>
    </source>
</evidence>
<dbReference type="HAMAP" id="MF_01337_B">
    <property type="entry name" value="Ribosomal_uL18_B"/>
    <property type="match status" value="1"/>
</dbReference>
<dbReference type="EMBL" id="PFCN01000030">
    <property type="protein sequence ID" value="PIR70258.1"/>
    <property type="molecule type" value="Genomic_DNA"/>
</dbReference>
<dbReference type="Proteomes" id="UP000229383">
    <property type="component" value="Unassembled WGS sequence"/>
</dbReference>
<dbReference type="NCBIfam" id="TIGR00060">
    <property type="entry name" value="L18_bact"/>
    <property type="match status" value="1"/>
</dbReference>
<name>A0A2H0TFB8_9BACT</name>
<dbReference type="SUPFAM" id="SSF53137">
    <property type="entry name" value="Translational machinery components"/>
    <property type="match status" value="1"/>
</dbReference>
<dbReference type="Pfam" id="PF00861">
    <property type="entry name" value="Ribosomal_L18p"/>
    <property type="match status" value="1"/>
</dbReference>
<dbReference type="Gene3D" id="3.30.420.100">
    <property type="match status" value="1"/>
</dbReference>
<dbReference type="GO" id="GO:0006412">
    <property type="term" value="P:translation"/>
    <property type="evidence" value="ECO:0007669"/>
    <property type="project" value="UniProtKB-UniRule"/>
</dbReference>
<evidence type="ECO:0000256" key="2">
    <source>
        <dbReference type="ARBA" id="ARBA00022730"/>
    </source>
</evidence>
<dbReference type="PANTHER" id="PTHR12899">
    <property type="entry name" value="39S RIBOSOMAL PROTEIN L18, MITOCHONDRIAL"/>
    <property type="match status" value="1"/>
</dbReference>
<comment type="function">
    <text evidence="7">This is one of the proteins that bind and probably mediate the attachment of the 5S RNA into the large ribosomal subunit, where it forms part of the central protuberance.</text>
</comment>
<keyword evidence="3 7" id="KW-0694">RNA-binding</keyword>
<dbReference type="GO" id="GO:0003735">
    <property type="term" value="F:structural constituent of ribosome"/>
    <property type="evidence" value="ECO:0007669"/>
    <property type="project" value="InterPro"/>
</dbReference>